<protein>
    <submittedName>
        <fullName evidence="1">Holliday junction resolvase</fullName>
    </submittedName>
</protein>
<keyword evidence="2" id="KW-1185">Reference proteome</keyword>
<dbReference type="Proteomes" id="UP000270965">
    <property type="component" value="Segment"/>
</dbReference>
<name>A0A3G2KFS8_9CAUD</name>
<dbReference type="GeneID" id="55006694"/>
<reference evidence="1 2" key="1">
    <citation type="submission" date="2018-09" db="EMBL/GenBank/DDBJ databases">
        <authorList>
            <person name="Ulbrich M.C."/>
            <person name="Stoner T.H."/>
            <person name="Garlena R.A."/>
            <person name="Russell D.A."/>
            <person name="Pope W.H."/>
            <person name="Jacobs-Sera D."/>
            <person name="Hatfull G.F."/>
        </authorList>
    </citation>
    <scope>NUCLEOTIDE SEQUENCE [LARGE SCALE GENOMIC DNA]</scope>
</reference>
<dbReference type="RefSeq" id="YP_009815474.1">
    <property type="nucleotide sequence ID" value="NC_048094.1"/>
</dbReference>
<organism evidence="1 2">
    <name type="scientific">Arthrobacter phage Eileen</name>
    <dbReference type="NCBI Taxonomy" id="2419956"/>
    <lineage>
        <taxon>Viruses</taxon>
        <taxon>Duplodnaviria</taxon>
        <taxon>Heunggongvirae</taxon>
        <taxon>Uroviricota</taxon>
        <taxon>Caudoviricetes</taxon>
        <taxon>Bridgettevirus</taxon>
        <taxon>Bridgettevirus eileen</taxon>
    </lineage>
</organism>
<evidence type="ECO:0000313" key="2">
    <source>
        <dbReference type="Proteomes" id="UP000270965"/>
    </source>
</evidence>
<accession>A0A3G2KFS8</accession>
<sequence>MTRNRASAKKAGTAFERSVADYLATHVDDRIDRRVKNGTKDRGDIAGLRHMGHRVIIECKNTAKIALGGWATEAEVERGNDDALAGIIVHKRVGKGRPEDQWVTLTLGELVALLTGTRDHYETTKELLNA</sequence>
<evidence type="ECO:0000313" key="1">
    <source>
        <dbReference type="EMBL" id="AYN57846.1"/>
    </source>
</evidence>
<dbReference type="EMBL" id="MH834611">
    <property type="protein sequence ID" value="AYN57846.1"/>
    <property type="molecule type" value="Genomic_DNA"/>
</dbReference>
<proteinExistence type="predicted"/>
<gene>
    <name evidence="1" type="primary">59</name>
    <name evidence="1" type="ORF">PBI_EILEEN_59</name>
</gene>
<dbReference type="KEGG" id="vg:55006694"/>